<proteinExistence type="predicted"/>
<evidence type="ECO:0000313" key="1">
    <source>
        <dbReference type="EMBL" id="MBX34572.1"/>
    </source>
</evidence>
<reference evidence="1" key="1">
    <citation type="submission" date="2018-02" db="EMBL/GenBank/DDBJ databases">
        <title>Rhizophora mucronata_Transcriptome.</title>
        <authorList>
            <person name="Meera S.P."/>
            <person name="Sreeshan A."/>
            <person name="Augustine A."/>
        </authorList>
    </citation>
    <scope>NUCLEOTIDE SEQUENCE</scope>
    <source>
        <tissue evidence="1">Leaf</tissue>
    </source>
</reference>
<protein>
    <submittedName>
        <fullName evidence="1">Uncharacterized protein</fullName>
    </submittedName>
</protein>
<dbReference type="AlphaFoldDB" id="A0A2P2MWJ1"/>
<organism evidence="1">
    <name type="scientific">Rhizophora mucronata</name>
    <name type="common">Asiatic mangrove</name>
    <dbReference type="NCBI Taxonomy" id="61149"/>
    <lineage>
        <taxon>Eukaryota</taxon>
        <taxon>Viridiplantae</taxon>
        <taxon>Streptophyta</taxon>
        <taxon>Embryophyta</taxon>
        <taxon>Tracheophyta</taxon>
        <taxon>Spermatophyta</taxon>
        <taxon>Magnoliopsida</taxon>
        <taxon>eudicotyledons</taxon>
        <taxon>Gunneridae</taxon>
        <taxon>Pentapetalae</taxon>
        <taxon>rosids</taxon>
        <taxon>fabids</taxon>
        <taxon>Malpighiales</taxon>
        <taxon>Rhizophoraceae</taxon>
        <taxon>Rhizophora</taxon>
    </lineage>
</organism>
<sequence length="36" mass="4245">MLPFNEWRSLIAIESNDSLKFQVMNNCFLVKKGNQE</sequence>
<dbReference type="EMBL" id="GGEC01054088">
    <property type="protein sequence ID" value="MBX34572.1"/>
    <property type="molecule type" value="Transcribed_RNA"/>
</dbReference>
<name>A0A2P2MWJ1_RHIMU</name>
<accession>A0A2P2MWJ1</accession>